<dbReference type="Gene3D" id="2.40.30.170">
    <property type="match status" value="1"/>
</dbReference>
<dbReference type="NCBIfam" id="TIGR01730">
    <property type="entry name" value="RND_mfp"/>
    <property type="match status" value="1"/>
</dbReference>
<name>A0A532V4B1_UNCT6</name>
<accession>A0A532V4B1</accession>
<reference evidence="6 7" key="1">
    <citation type="submission" date="2017-06" db="EMBL/GenBank/DDBJ databases">
        <title>Novel microbial phyla capable of carbon fixation and sulfur reduction in deep-sea sediments.</title>
        <authorList>
            <person name="Huang J."/>
            <person name="Baker B."/>
            <person name="Wang Y."/>
        </authorList>
    </citation>
    <scope>NUCLEOTIDE SEQUENCE [LARGE SCALE GENOMIC DNA]</scope>
    <source>
        <strain evidence="6">B3_TA06</strain>
    </source>
</reference>
<dbReference type="GO" id="GO:1990281">
    <property type="term" value="C:efflux pump complex"/>
    <property type="evidence" value="ECO:0007669"/>
    <property type="project" value="TreeGrafter"/>
</dbReference>
<dbReference type="Pfam" id="PF25989">
    <property type="entry name" value="YknX_C"/>
    <property type="match status" value="1"/>
</dbReference>
<feature type="domain" description="YknX-like C-terminal permuted SH3-like" evidence="4">
    <location>
        <begin position="304"/>
        <end position="364"/>
    </location>
</feature>
<organism evidence="6 7">
    <name type="scientific">candidate division TA06 bacterium B3_TA06</name>
    <dbReference type="NCBI Taxonomy" id="2012487"/>
    <lineage>
        <taxon>Bacteria</taxon>
        <taxon>Bacteria division TA06</taxon>
    </lineage>
</organism>
<evidence type="ECO:0000259" key="5">
    <source>
        <dbReference type="Pfam" id="PF25990"/>
    </source>
</evidence>
<comment type="caution">
    <text evidence="6">The sequence shown here is derived from an EMBL/GenBank/DDBJ whole genome shotgun (WGS) entry which is preliminary data.</text>
</comment>
<evidence type="ECO:0000259" key="3">
    <source>
        <dbReference type="Pfam" id="PF25917"/>
    </source>
</evidence>
<sequence length="388" mass="42738">MNKKKRKRRLALRLGIPARVVFVLIIVCVVQCRLPRTPQVTVMELGKRRIVSTVSATGELRAANQVDISAEILARVSRLYVKEGQEVRKGELLCVLDDAALLSSRDLSRANFDEASAAYKRGEALYRDTLISTAEFERVRTAFEVAKAQLDQSEDRLAKTRIYAPISGRVVRLNIEEGEAVMMGTMNNPGTIMMTIADLAAMQARVDVDESDVVDLRTGQRTQVKLDAMPDTAFAAAVRSISYMPSTNLTSAAEGVTDFEVILDLVDIDPAQRPGMSVSADITTAMREDVITCPLQAIGRREVEGKLSETVFVLEDGKAKLVSIETGISDGRSVEVIEGIKEGQTVIIGPYKVLRTLQDGDEVKPSKGETEWQERSDGPQVRRVRVRT</sequence>
<comment type="similarity">
    <text evidence="1">Belongs to the membrane fusion protein (MFP) (TC 8.A.1) family.</text>
</comment>
<feature type="region of interest" description="Disordered" evidence="2">
    <location>
        <begin position="362"/>
        <end position="388"/>
    </location>
</feature>
<dbReference type="InterPro" id="IPR006143">
    <property type="entry name" value="RND_pump_MFP"/>
</dbReference>
<dbReference type="Gene3D" id="1.10.287.470">
    <property type="entry name" value="Helix hairpin bin"/>
    <property type="match status" value="1"/>
</dbReference>
<dbReference type="Pfam" id="PF25990">
    <property type="entry name" value="Beta-barrel_YknX"/>
    <property type="match status" value="1"/>
</dbReference>
<evidence type="ECO:0000313" key="7">
    <source>
        <dbReference type="Proteomes" id="UP000317778"/>
    </source>
</evidence>
<dbReference type="SUPFAM" id="SSF111369">
    <property type="entry name" value="HlyD-like secretion proteins"/>
    <property type="match status" value="1"/>
</dbReference>
<evidence type="ECO:0000256" key="2">
    <source>
        <dbReference type="SAM" id="MobiDB-lite"/>
    </source>
</evidence>
<feature type="domain" description="Multidrug resistance protein MdtA-like barrel-sandwich hybrid" evidence="3">
    <location>
        <begin position="64"/>
        <end position="186"/>
    </location>
</feature>
<evidence type="ECO:0000313" key="6">
    <source>
        <dbReference type="EMBL" id="TKJ42041.1"/>
    </source>
</evidence>
<proteinExistence type="inferred from homology"/>
<dbReference type="Proteomes" id="UP000317778">
    <property type="component" value="Unassembled WGS sequence"/>
</dbReference>
<evidence type="ECO:0000259" key="4">
    <source>
        <dbReference type="Pfam" id="PF25989"/>
    </source>
</evidence>
<feature type="domain" description="YknX-like beta-barrel" evidence="5">
    <location>
        <begin position="202"/>
        <end position="282"/>
    </location>
</feature>
<dbReference type="PANTHER" id="PTHR30469:SF33">
    <property type="entry name" value="SLR1207 PROTEIN"/>
    <property type="match status" value="1"/>
</dbReference>
<dbReference type="InterPro" id="IPR058625">
    <property type="entry name" value="MdtA-like_BSH"/>
</dbReference>
<feature type="compositionally biased region" description="Basic and acidic residues" evidence="2">
    <location>
        <begin position="362"/>
        <end position="377"/>
    </location>
</feature>
<protein>
    <submittedName>
        <fullName evidence="6">Uncharacterized protein</fullName>
    </submittedName>
</protein>
<dbReference type="PANTHER" id="PTHR30469">
    <property type="entry name" value="MULTIDRUG RESISTANCE PROTEIN MDTA"/>
    <property type="match status" value="1"/>
</dbReference>
<dbReference type="GO" id="GO:0015562">
    <property type="term" value="F:efflux transmembrane transporter activity"/>
    <property type="evidence" value="ECO:0007669"/>
    <property type="project" value="TreeGrafter"/>
</dbReference>
<dbReference type="Gene3D" id="2.40.50.100">
    <property type="match status" value="1"/>
</dbReference>
<dbReference type="EMBL" id="NJBO01000011">
    <property type="protein sequence ID" value="TKJ42041.1"/>
    <property type="molecule type" value="Genomic_DNA"/>
</dbReference>
<dbReference type="AlphaFoldDB" id="A0A532V4B1"/>
<dbReference type="Pfam" id="PF25917">
    <property type="entry name" value="BSH_RND"/>
    <property type="match status" value="1"/>
</dbReference>
<dbReference type="Gene3D" id="6.20.50.140">
    <property type="match status" value="1"/>
</dbReference>
<gene>
    <name evidence="6" type="ORF">CEE36_07395</name>
</gene>
<dbReference type="InterPro" id="IPR058637">
    <property type="entry name" value="YknX-like_C"/>
</dbReference>
<evidence type="ECO:0000256" key="1">
    <source>
        <dbReference type="ARBA" id="ARBA00009477"/>
    </source>
</evidence>
<dbReference type="InterPro" id="IPR058636">
    <property type="entry name" value="Beta-barrel_YknX"/>
</dbReference>